<sequence length="193" mass="21301">MPPANCDLNAASLSSLSSKSATVSSSSINDSLNQKSTSTECFVNSPQIISKDSRHRLFPELTNLEPSLLWIAMCLNHKAVMICRPHRAYTCNTINQVPPHPRTCLPLTLISWPSLLTTIPQCEIMVGNDSRRWQWSGQQLRSLNSMGSLDRQNECLVCPCYNPMASENAHSNLAQYNNSGGQPGEVKTRITSP</sequence>
<evidence type="ECO:0000313" key="3">
    <source>
        <dbReference type="WBParaSite" id="jg1105"/>
    </source>
</evidence>
<evidence type="ECO:0000256" key="1">
    <source>
        <dbReference type="SAM" id="MobiDB-lite"/>
    </source>
</evidence>
<evidence type="ECO:0000313" key="2">
    <source>
        <dbReference type="Proteomes" id="UP000887574"/>
    </source>
</evidence>
<keyword evidence="2" id="KW-1185">Reference proteome</keyword>
<dbReference type="Proteomes" id="UP000887574">
    <property type="component" value="Unplaced"/>
</dbReference>
<proteinExistence type="predicted"/>
<dbReference type="AlphaFoldDB" id="A0A915CP02"/>
<protein>
    <submittedName>
        <fullName evidence="3">Uncharacterized protein</fullName>
    </submittedName>
</protein>
<name>A0A915CP02_9BILA</name>
<organism evidence="2 3">
    <name type="scientific">Ditylenchus dipsaci</name>
    <dbReference type="NCBI Taxonomy" id="166011"/>
    <lineage>
        <taxon>Eukaryota</taxon>
        <taxon>Metazoa</taxon>
        <taxon>Ecdysozoa</taxon>
        <taxon>Nematoda</taxon>
        <taxon>Chromadorea</taxon>
        <taxon>Rhabditida</taxon>
        <taxon>Tylenchina</taxon>
        <taxon>Tylenchomorpha</taxon>
        <taxon>Sphaerularioidea</taxon>
        <taxon>Anguinidae</taxon>
        <taxon>Anguininae</taxon>
        <taxon>Ditylenchus</taxon>
    </lineage>
</organism>
<accession>A0A915CP02</accession>
<feature type="region of interest" description="Disordered" evidence="1">
    <location>
        <begin position="173"/>
        <end position="193"/>
    </location>
</feature>
<dbReference type="WBParaSite" id="jg1105">
    <property type="protein sequence ID" value="jg1105"/>
    <property type="gene ID" value="jg1105"/>
</dbReference>
<reference evidence="3" key="1">
    <citation type="submission" date="2022-11" db="UniProtKB">
        <authorList>
            <consortium name="WormBaseParasite"/>
        </authorList>
    </citation>
    <scope>IDENTIFICATION</scope>
</reference>